<accession>A0ABX3A610</accession>
<evidence type="ECO:0000256" key="1">
    <source>
        <dbReference type="SAM" id="SignalP"/>
    </source>
</evidence>
<sequence length="446" mass="49880">MKKTIYSAIAIAAIAGVAYGVADHQANKIVKDNLTQWLQTHLHKKDSPVATINYDNVSTNGFFFFTRHFKINGITVKFKDLPDNAPFKLPELKIKTLALTADQNMLEDFTLSNIDLSSTDVETKANLAIAESYTGGHLVGSIDYHYQPNNKTETLDLDINAKDHTIFKLTEQGQSVTAAHALPQRITRIFKAFQSDNFDGDFTRILQDQYSLNNSGSYTSKFSIDLPDIKLPDNPRAKLRNLLPLLGYSQNTPLALKLDITTDSKPKTARTTHLTGFIKLDHAATVHMDSSLTFNQQQFAKKLGKLLSQPPKNNDDTRLHYQLLTQLIDADNQNTFLNNLTISYEDQSLLPNIYKLMAKSLSTDPKRPVSSQDVADHFANVAQNSKFGPAFAPYKNTVVQFIKNPKELTLSITPEQPLPMSKLYAFKPGQEGELIHLLNVKLTNQA</sequence>
<feature type="chain" id="PRO_5047426381" description="DUF945 domain-containing protein" evidence="1">
    <location>
        <begin position="23"/>
        <end position="446"/>
    </location>
</feature>
<comment type="caution">
    <text evidence="2">The sequence shown here is derived from an EMBL/GenBank/DDBJ whole genome shotgun (WGS) entry which is preliminary data.</text>
</comment>
<evidence type="ECO:0000313" key="3">
    <source>
        <dbReference type="Proteomes" id="UP000094329"/>
    </source>
</evidence>
<evidence type="ECO:0000313" key="2">
    <source>
        <dbReference type="EMBL" id="ODN42905.1"/>
    </source>
</evidence>
<dbReference type="EMBL" id="MDTU01000001">
    <property type="protein sequence ID" value="ODN42905.1"/>
    <property type="molecule type" value="Genomic_DNA"/>
</dbReference>
<protein>
    <recommendedName>
        <fullName evidence="4">DUF945 domain-containing protein</fullName>
    </recommendedName>
</protein>
<proteinExistence type="predicted"/>
<gene>
    <name evidence="2" type="ORF">BGC07_08170</name>
</gene>
<evidence type="ECO:0008006" key="4">
    <source>
        <dbReference type="Google" id="ProtNLM"/>
    </source>
</evidence>
<keyword evidence="1" id="KW-0732">Signal</keyword>
<dbReference type="RefSeq" id="WP_069312701.1">
    <property type="nucleotide sequence ID" value="NZ_MDTU01000001.1"/>
</dbReference>
<organism evidence="2 3">
    <name type="scientific">Piscirickettsia litoralis</name>
    <dbReference type="NCBI Taxonomy" id="1891921"/>
    <lineage>
        <taxon>Bacteria</taxon>
        <taxon>Pseudomonadati</taxon>
        <taxon>Pseudomonadota</taxon>
        <taxon>Gammaproteobacteria</taxon>
        <taxon>Thiotrichales</taxon>
        <taxon>Piscirickettsiaceae</taxon>
        <taxon>Piscirickettsia</taxon>
    </lineage>
</organism>
<name>A0ABX3A610_9GAMM</name>
<reference evidence="2 3" key="1">
    <citation type="submission" date="2016-08" db="EMBL/GenBank/DDBJ databases">
        <title>Draft genome sequence of Candidatus Piscirickettsia litoralis, from seawater.</title>
        <authorList>
            <person name="Wan X."/>
            <person name="Lee A.J."/>
            <person name="Hou S."/>
            <person name="Donachie S.P."/>
        </authorList>
    </citation>
    <scope>NUCLEOTIDE SEQUENCE [LARGE SCALE GENOMIC DNA]</scope>
    <source>
        <strain evidence="2 3">Y2</strain>
    </source>
</reference>
<feature type="signal peptide" evidence="1">
    <location>
        <begin position="1"/>
        <end position="22"/>
    </location>
</feature>
<keyword evidence="3" id="KW-1185">Reference proteome</keyword>
<dbReference type="Proteomes" id="UP000094329">
    <property type="component" value="Unassembled WGS sequence"/>
</dbReference>